<dbReference type="EMBL" id="GBXM01000770">
    <property type="protein sequence ID" value="JAI07808.1"/>
    <property type="molecule type" value="Transcribed_RNA"/>
</dbReference>
<organism evidence="2">
    <name type="scientific">Anguilla anguilla</name>
    <name type="common">European freshwater eel</name>
    <name type="synonym">Muraena anguilla</name>
    <dbReference type="NCBI Taxonomy" id="7936"/>
    <lineage>
        <taxon>Eukaryota</taxon>
        <taxon>Metazoa</taxon>
        <taxon>Chordata</taxon>
        <taxon>Craniata</taxon>
        <taxon>Vertebrata</taxon>
        <taxon>Euteleostomi</taxon>
        <taxon>Actinopterygii</taxon>
        <taxon>Neopterygii</taxon>
        <taxon>Teleostei</taxon>
        <taxon>Anguilliformes</taxon>
        <taxon>Anguillidae</taxon>
        <taxon>Anguilla</taxon>
    </lineage>
</organism>
<reference evidence="2" key="1">
    <citation type="submission" date="2014-11" db="EMBL/GenBank/DDBJ databases">
        <authorList>
            <person name="Amaro Gonzalez C."/>
        </authorList>
    </citation>
    <scope>NUCLEOTIDE SEQUENCE</scope>
</reference>
<feature type="region of interest" description="Disordered" evidence="1">
    <location>
        <begin position="1"/>
        <end position="35"/>
    </location>
</feature>
<evidence type="ECO:0000313" key="2">
    <source>
        <dbReference type="EMBL" id="JAI07808.1"/>
    </source>
</evidence>
<name>A0A0E9XYK3_ANGAN</name>
<protein>
    <submittedName>
        <fullName evidence="2">Uncharacterized protein</fullName>
    </submittedName>
</protein>
<dbReference type="AlphaFoldDB" id="A0A0E9XYK3"/>
<proteinExistence type="predicted"/>
<evidence type="ECO:0000256" key="1">
    <source>
        <dbReference type="SAM" id="MobiDB-lite"/>
    </source>
</evidence>
<accession>A0A0E9XYK3</accession>
<reference evidence="2" key="2">
    <citation type="journal article" date="2015" name="Fish Shellfish Immunol.">
        <title>Early steps in the European eel (Anguilla anguilla)-Vibrio vulnificus interaction in the gills: Role of the RtxA13 toxin.</title>
        <authorList>
            <person name="Callol A."/>
            <person name="Pajuelo D."/>
            <person name="Ebbesson L."/>
            <person name="Teles M."/>
            <person name="MacKenzie S."/>
            <person name="Amaro C."/>
        </authorList>
    </citation>
    <scope>NUCLEOTIDE SEQUENCE</scope>
</reference>
<sequence>MSPHWTLYRHQPKSSPTRPQSKTRIHMQNTHTFLF</sequence>
<feature type="compositionally biased region" description="Polar residues" evidence="1">
    <location>
        <begin position="13"/>
        <end position="35"/>
    </location>
</feature>